<dbReference type="GO" id="GO:0016746">
    <property type="term" value="F:acyltransferase activity"/>
    <property type="evidence" value="ECO:0007669"/>
    <property type="project" value="UniProtKB-KW"/>
</dbReference>
<dbReference type="Proteomes" id="UP000250462">
    <property type="component" value="Unassembled WGS sequence"/>
</dbReference>
<keyword evidence="4 7" id="KW-0808">Transferase</keyword>
<keyword evidence="8" id="KW-1185">Reference proteome</keyword>
<dbReference type="GO" id="GO:0005886">
    <property type="term" value="C:plasma membrane"/>
    <property type="evidence" value="ECO:0007669"/>
    <property type="project" value="UniProtKB-SubCell"/>
</dbReference>
<evidence type="ECO:0000256" key="3">
    <source>
        <dbReference type="ARBA" id="ARBA00022519"/>
    </source>
</evidence>
<sequence length="317" mass="35897">MKRLADRARLLIYSAGWSAVHAMPERMAYALFRSLADLAWLRRSRPTRRLERNLARVVPDATADELRALSRAGLRSYMRYWCDAFRIDGWTQQRLSERVRTRRLDRITEPLQEGRGVIVALPHMANWDHAGAWACMNLGQVASVAERLKPEELFERFLAYRERLGMKIWPVGGQDVNVMTELAAHVQRGGLVCLPAERDLSRRGITVTFFGEQTRMPAGPAMLALRTGATLVPMTLSYEGREPDHGIVLTFHDPIEIPAERTSSPGRIATMTQQVASAFEVGISQHPEDWHMTQRLFLSDLDTSGRRGRPSDELVAP</sequence>
<keyword evidence="6 7" id="KW-0012">Acyltransferase</keyword>
<comment type="caution">
    <text evidence="7">The sequence shown here is derived from an EMBL/GenBank/DDBJ whole genome shotgun (WGS) entry which is preliminary data.</text>
</comment>
<name>A0A329R0D1_9ACTN</name>
<evidence type="ECO:0000256" key="4">
    <source>
        <dbReference type="ARBA" id="ARBA00022679"/>
    </source>
</evidence>
<evidence type="ECO:0000256" key="1">
    <source>
        <dbReference type="ARBA" id="ARBA00004533"/>
    </source>
</evidence>
<keyword evidence="5" id="KW-0472">Membrane</keyword>
<keyword evidence="3" id="KW-0997">Cell inner membrane</keyword>
<reference evidence="7 8" key="1">
    <citation type="submission" date="2018-06" db="EMBL/GenBank/DDBJ databases">
        <title>Phytoactinopolyspora halophila sp. nov., a novel halophilic actinomycete isolated from a saline soil in China.</title>
        <authorList>
            <person name="Tang S.-K."/>
        </authorList>
    </citation>
    <scope>NUCLEOTIDE SEQUENCE [LARGE SCALE GENOMIC DNA]</scope>
    <source>
        <strain evidence="7 8">YIM 96934</strain>
    </source>
</reference>
<dbReference type="GO" id="GO:0009247">
    <property type="term" value="P:glycolipid biosynthetic process"/>
    <property type="evidence" value="ECO:0007669"/>
    <property type="project" value="UniProtKB-ARBA"/>
</dbReference>
<dbReference type="RefSeq" id="WP_112257258.1">
    <property type="nucleotide sequence ID" value="NZ_QMIG01000003.1"/>
</dbReference>
<dbReference type="OrthoDB" id="9803456at2"/>
<dbReference type="CDD" id="cd07984">
    <property type="entry name" value="LPLAT_LABLAT-like"/>
    <property type="match status" value="1"/>
</dbReference>
<evidence type="ECO:0000256" key="2">
    <source>
        <dbReference type="ARBA" id="ARBA00022475"/>
    </source>
</evidence>
<protein>
    <submittedName>
        <fullName evidence="7">Phosphatidylinositol mannoside acyltransferase</fullName>
    </submittedName>
</protein>
<dbReference type="Pfam" id="PF03279">
    <property type="entry name" value="Lip_A_acyltrans"/>
    <property type="match status" value="1"/>
</dbReference>
<comment type="subcellular location">
    <subcellularLocation>
        <location evidence="1">Cell inner membrane</location>
    </subcellularLocation>
</comment>
<keyword evidence="2" id="KW-1003">Cell membrane</keyword>
<dbReference type="EMBL" id="QMIG01000003">
    <property type="protein sequence ID" value="RAW17439.1"/>
    <property type="molecule type" value="Genomic_DNA"/>
</dbReference>
<evidence type="ECO:0000256" key="6">
    <source>
        <dbReference type="ARBA" id="ARBA00023315"/>
    </source>
</evidence>
<proteinExistence type="predicted"/>
<dbReference type="PANTHER" id="PTHR30606:SF10">
    <property type="entry name" value="PHOSPHATIDYLINOSITOL MANNOSIDE ACYLTRANSFERASE"/>
    <property type="match status" value="1"/>
</dbReference>
<organism evidence="7 8">
    <name type="scientific">Phytoactinopolyspora halophila</name>
    <dbReference type="NCBI Taxonomy" id="1981511"/>
    <lineage>
        <taxon>Bacteria</taxon>
        <taxon>Bacillati</taxon>
        <taxon>Actinomycetota</taxon>
        <taxon>Actinomycetes</taxon>
        <taxon>Jiangellales</taxon>
        <taxon>Jiangellaceae</taxon>
        <taxon>Phytoactinopolyspora</taxon>
    </lineage>
</organism>
<gene>
    <name evidence="7" type="ORF">DPM12_05315</name>
</gene>
<dbReference type="InterPro" id="IPR004960">
    <property type="entry name" value="LipA_acyltrans"/>
</dbReference>
<evidence type="ECO:0000256" key="5">
    <source>
        <dbReference type="ARBA" id="ARBA00023136"/>
    </source>
</evidence>
<evidence type="ECO:0000313" key="7">
    <source>
        <dbReference type="EMBL" id="RAW17439.1"/>
    </source>
</evidence>
<dbReference type="PANTHER" id="PTHR30606">
    <property type="entry name" value="LIPID A BIOSYNTHESIS LAUROYL ACYLTRANSFERASE"/>
    <property type="match status" value="1"/>
</dbReference>
<dbReference type="NCBIfam" id="NF005919">
    <property type="entry name" value="PRK07920.1"/>
    <property type="match status" value="1"/>
</dbReference>
<dbReference type="AlphaFoldDB" id="A0A329R0D1"/>
<accession>A0A329R0D1</accession>
<evidence type="ECO:0000313" key="8">
    <source>
        <dbReference type="Proteomes" id="UP000250462"/>
    </source>
</evidence>